<proteinExistence type="predicted"/>
<gene>
    <name evidence="1" type="ORF">O181_012376</name>
</gene>
<evidence type="ECO:0000313" key="1">
    <source>
        <dbReference type="EMBL" id="MBW0472661.1"/>
    </source>
</evidence>
<organism evidence="1 2">
    <name type="scientific">Austropuccinia psidii MF-1</name>
    <dbReference type="NCBI Taxonomy" id="1389203"/>
    <lineage>
        <taxon>Eukaryota</taxon>
        <taxon>Fungi</taxon>
        <taxon>Dikarya</taxon>
        <taxon>Basidiomycota</taxon>
        <taxon>Pucciniomycotina</taxon>
        <taxon>Pucciniomycetes</taxon>
        <taxon>Pucciniales</taxon>
        <taxon>Sphaerophragmiaceae</taxon>
        <taxon>Austropuccinia</taxon>
    </lineage>
</organism>
<keyword evidence="2" id="KW-1185">Reference proteome</keyword>
<dbReference type="EMBL" id="AVOT02003159">
    <property type="protein sequence ID" value="MBW0472661.1"/>
    <property type="molecule type" value="Genomic_DNA"/>
</dbReference>
<comment type="caution">
    <text evidence="1">The sequence shown here is derived from an EMBL/GenBank/DDBJ whole genome shotgun (WGS) entry which is preliminary data.</text>
</comment>
<dbReference type="AlphaFoldDB" id="A0A9Q3GM93"/>
<dbReference type="Proteomes" id="UP000765509">
    <property type="component" value="Unassembled WGS sequence"/>
</dbReference>
<name>A0A9Q3GM93_9BASI</name>
<protein>
    <submittedName>
        <fullName evidence="1">Uncharacterized protein</fullName>
    </submittedName>
</protein>
<evidence type="ECO:0000313" key="2">
    <source>
        <dbReference type="Proteomes" id="UP000765509"/>
    </source>
</evidence>
<sequence length="769" mass="88982">MAEGFKQTNILLWLPIHFISAPEQSSRQMLHPVISNARVAPPQKLANIGYDALFKYPEANLSPPLHERSRSMDQISDTHVFDRPNSPSPSQHREEIQAPIRVRIGNEKSDTALLTRTLDEELIETSQSHPGRAIVKNASLIAAHATLDRYKSSHPALPTKRFDEVKIFKAYELVWAKIAEHLQKELETFVNTVQKNYFAQVKIYYPLKREAFYERLSFAVKASMVQYEIYVKSYKTKGKQPLDYMQDAFEFLQAFWMLALTQRVDPKSKYHTLKDSILLKAVLNNAKDTFESEGGNKRKAIIASWHALETFLARQGDQLKKENKILIRVKLSSLDHQDHIQIVEDNAQKLASSLSDVFSGQKGSNPFQYKFGNLPSEERKKLIRLYTRRVGQVTFKYYNLNLVGFMRMVIEKYDKIPQDLQEIKPRSLLKRLCYVIKASLIHIQSYPSVRNGSNSSEMDLDDLEVKAFDFLVKFWKRSLFGEGVLISDHLVKKPISLTADALVDARQALGIVGTNEDKAEVASWFATKLCLQGLWNQDLGDFQKSQIHNVIMKQGIDQNLDKLAYLDEEEDLLLRQLIPSDKFFNINKTTIPSSKSLLFERYVKSVLGAYNQNLIDFLQMVWKNHDKMIPIVRIISKDSIFARMAYIMKHSFLQIQVGKENEFSIDLDDFERKSFHLLEDFWNMVMFGEYYPTTEYVEKETIMNQAAVTKRIQQARIRLAAKGTNEQVGEALAWIATNFCAKWFWNKEFERFQKGNINKQIARRAQSIQ</sequence>
<accession>A0A9Q3GM93</accession>
<reference evidence="1" key="1">
    <citation type="submission" date="2021-03" db="EMBL/GenBank/DDBJ databases">
        <title>Draft genome sequence of rust myrtle Austropuccinia psidii MF-1, a brazilian biotype.</title>
        <authorList>
            <person name="Quecine M.C."/>
            <person name="Pachon D.M.R."/>
            <person name="Bonatelli M.L."/>
            <person name="Correr F.H."/>
            <person name="Franceschini L.M."/>
            <person name="Leite T.F."/>
            <person name="Margarido G.R.A."/>
            <person name="Almeida C.A."/>
            <person name="Ferrarezi J.A."/>
            <person name="Labate C.A."/>
        </authorList>
    </citation>
    <scope>NUCLEOTIDE SEQUENCE</scope>
    <source>
        <strain evidence="1">MF-1</strain>
    </source>
</reference>